<sequence length="246" mass="25626">MLTATVQDMAMLMKLTHQRIKELSSAPAPASASALVPTPAVDVQIVDLSQASADALVDMTALAVPAVNAPVAGPIMPETVQPSTSSIMAPSVSDTVLDSKAGILMDVDSDNGPLVQSLQTIQLGIDSILLAMTLTQTVDEGAMDLDRDSALEAELMTVLSEIYNQLANALHGSVQGNVGAHLLTSRILDSTHIGTGKQGPLGSLYSGSTIHQLLLELNIELQTTFGSMQLTVKPSQPGFSSPVTRT</sequence>
<evidence type="ECO:0000313" key="2">
    <source>
        <dbReference type="Proteomes" id="UP001150581"/>
    </source>
</evidence>
<gene>
    <name evidence="1" type="ORF">LPJ66_011458</name>
</gene>
<keyword evidence="2" id="KW-1185">Reference proteome</keyword>
<feature type="non-terminal residue" evidence="1">
    <location>
        <position position="246"/>
    </location>
</feature>
<proteinExistence type="predicted"/>
<reference evidence="1" key="1">
    <citation type="submission" date="2022-07" db="EMBL/GenBank/DDBJ databases">
        <title>Phylogenomic reconstructions and comparative analyses of Kickxellomycotina fungi.</title>
        <authorList>
            <person name="Reynolds N.K."/>
            <person name="Stajich J.E."/>
            <person name="Barry K."/>
            <person name="Grigoriev I.V."/>
            <person name="Crous P."/>
            <person name="Smith M.E."/>
        </authorList>
    </citation>
    <scope>NUCLEOTIDE SEQUENCE</scope>
    <source>
        <strain evidence="1">Benny 63K</strain>
    </source>
</reference>
<accession>A0ACC1HXN9</accession>
<evidence type="ECO:0000313" key="1">
    <source>
        <dbReference type="EMBL" id="KAJ1880644.1"/>
    </source>
</evidence>
<protein>
    <submittedName>
        <fullName evidence="1">Uncharacterized protein</fullName>
    </submittedName>
</protein>
<dbReference type="EMBL" id="JANBPG010003504">
    <property type="protein sequence ID" value="KAJ1880644.1"/>
    <property type="molecule type" value="Genomic_DNA"/>
</dbReference>
<organism evidence="1 2">
    <name type="scientific">Kickxella alabastrina</name>
    <dbReference type="NCBI Taxonomy" id="61397"/>
    <lineage>
        <taxon>Eukaryota</taxon>
        <taxon>Fungi</taxon>
        <taxon>Fungi incertae sedis</taxon>
        <taxon>Zoopagomycota</taxon>
        <taxon>Kickxellomycotina</taxon>
        <taxon>Kickxellomycetes</taxon>
        <taxon>Kickxellales</taxon>
        <taxon>Kickxellaceae</taxon>
        <taxon>Kickxella</taxon>
    </lineage>
</organism>
<comment type="caution">
    <text evidence="1">The sequence shown here is derived from an EMBL/GenBank/DDBJ whole genome shotgun (WGS) entry which is preliminary data.</text>
</comment>
<name>A0ACC1HXN9_9FUNG</name>
<dbReference type="Proteomes" id="UP001150581">
    <property type="component" value="Unassembled WGS sequence"/>
</dbReference>